<evidence type="ECO:0000313" key="1">
    <source>
        <dbReference type="EMBL" id="SFM77625.1"/>
    </source>
</evidence>
<reference evidence="2" key="1">
    <citation type="submission" date="2016-10" db="EMBL/GenBank/DDBJ databases">
        <authorList>
            <person name="Varghese N."/>
            <person name="Submissions S."/>
        </authorList>
    </citation>
    <scope>NUCLEOTIDE SEQUENCE [LARGE SCALE GENOMIC DNA]</scope>
    <source>
        <strain evidence="2">Mob M</strain>
    </source>
</reference>
<keyword evidence="2" id="KW-1185">Reference proteome</keyword>
<dbReference type="AlphaFoldDB" id="A0A1I4TLU5"/>
<sequence length="179" mass="19791">MQKSKIILILLLLSLIFISFISSGYVYTNDPVPDTELKRVTTVMSGYVYIPYASQVITQPPVRSKPVSEEPAAIDLSGTIDENNYIVLEGTIFLAEQKEIVKLSGEATYGIVWWSMDDREVYATKVDLVDDNRNLILEGSFLEDGRSKLFGTTIIDGEECIIMLSGNSTGMTSLYSGAI</sequence>
<gene>
    <name evidence="1" type="ORF">SAMN04488696_2334</name>
</gene>
<evidence type="ECO:0000313" key="2">
    <source>
        <dbReference type="Proteomes" id="UP000198535"/>
    </source>
</evidence>
<protein>
    <submittedName>
        <fullName evidence="1">Uncharacterized protein</fullName>
    </submittedName>
</protein>
<proteinExistence type="predicted"/>
<accession>A0A1I4TLU5</accession>
<organism evidence="1 2">
    <name type="scientific">Methanolobus profundi</name>
    <dbReference type="NCBI Taxonomy" id="487685"/>
    <lineage>
        <taxon>Archaea</taxon>
        <taxon>Methanobacteriati</taxon>
        <taxon>Methanobacteriota</taxon>
        <taxon>Stenosarchaea group</taxon>
        <taxon>Methanomicrobia</taxon>
        <taxon>Methanosarcinales</taxon>
        <taxon>Methanosarcinaceae</taxon>
        <taxon>Methanolobus</taxon>
    </lineage>
</organism>
<dbReference type="EMBL" id="FOUJ01000005">
    <property type="protein sequence ID" value="SFM77625.1"/>
    <property type="molecule type" value="Genomic_DNA"/>
</dbReference>
<dbReference type="STRING" id="487685.SAMN04488696_2334"/>
<dbReference type="OrthoDB" id="137543at2157"/>
<dbReference type="Proteomes" id="UP000198535">
    <property type="component" value="Unassembled WGS sequence"/>
</dbReference>
<dbReference type="RefSeq" id="WP_143072345.1">
    <property type="nucleotide sequence ID" value="NZ_FOUJ01000005.1"/>
</dbReference>
<name>A0A1I4TLU5_9EURY</name>